<sequence>MKHNSFLYFLVRGVVSLGAIAGAGSSALAAAPSGCALIRHAAMQDTPQGVTYDGFSISTPDGGTRLNAAHYVFRGQGASADSLHDQAEAAALLLVSAMSGLHNGACSNWLAAQGRQVAATLKAGKGYDLTWQNATVVHGTAQVGLGSVRYQMQPATPQQISSVSLSMNGVSFHNVANQGLLPSAARAVFSLPANELPALMDAIGGRSTASPAVHATISSLEASQGAIRLQGHGQATLTGNVGNTSASGHLEIANLESLIEKARSEKQIKLAAALVVARLVSHRSGEQNTWDTTWEGGVLTVNGFPLPLR</sequence>
<organism evidence="2 3">
    <name type="scientific">Acetobacter garciniae</name>
    <dbReference type="NCBI Taxonomy" id="2817435"/>
    <lineage>
        <taxon>Bacteria</taxon>
        <taxon>Pseudomonadati</taxon>
        <taxon>Pseudomonadota</taxon>
        <taxon>Alphaproteobacteria</taxon>
        <taxon>Acetobacterales</taxon>
        <taxon>Acetobacteraceae</taxon>
        <taxon>Acetobacter</taxon>
    </lineage>
</organism>
<accession>A0A939HL69</accession>
<evidence type="ECO:0000313" key="2">
    <source>
        <dbReference type="EMBL" id="MBO1324096.1"/>
    </source>
</evidence>
<feature type="chain" id="PRO_5037818838" description="DUF2125 domain-containing protein" evidence="1">
    <location>
        <begin position="30"/>
        <end position="309"/>
    </location>
</feature>
<dbReference type="EMBL" id="JAFVMH010000001">
    <property type="protein sequence ID" value="MBO1324096.1"/>
    <property type="molecule type" value="Genomic_DNA"/>
</dbReference>
<dbReference type="AlphaFoldDB" id="A0A939HL69"/>
<name>A0A939HL69_9PROT</name>
<evidence type="ECO:0008006" key="4">
    <source>
        <dbReference type="Google" id="ProtNLM"/>
    </source>
</evidence>
<keyword evidence="3" id="KW-1185">Reference proteome</keyword>
<reference evidence="2" key="1">
    <citation type="submission" date="2021-03" db="EMBL/GenBank/DDBJ databases">
        <title>The complete genome sequence of Acetobacter sp. TBRC 12339.</title>
        <authorList>
            <person name="Charoenyingcharoen P."/>
            <person name="Yukphan P."/>
        </authorList>
    </citation>
    <scope>NUCLEOTIDE SEQUENCE</scope>
    <source>
        <strain evidence="2">TBRC 12339</strain>
    </source>
</reference>
<feature type="signal peptide" evidence="1">
    <location>
        <begin position="1"/>
        <end position="29"/>
    </location>
</feature>
<proteinExistence type="predicted"/>
<dbReference type="Proteomes" id="UP000664073">
    <property type="component" value="Unassembled WGS sequence"/>
</dbReference>
<evidence type="ECO:0000313" key="3">
    <source>
        <dbReference type="Proteomes" id="UP000664073"/>
    </source>
</evidence>
<protein>
    <recommendedName>
        <fullName evidence="4">DUF2125 domain-containing protein</fullName>
    </recommendedName>
</protein>
<keyword evidence="1" id="KW-0732">Signal</keyword>
<comment type="caution">
    <text evidence="2">The sequence shown here is derived from an EMBL/GenBank/DDBJ whole genome shotgun (WGS) entry which is preliminary data.</text>
</comment>
<dbReference type="RefSeq" id="WP_207844751.1">
    <property type="nucleotide sequence ID" value="NZ_JAFVMH010000001.1"/>
</dbReference>
<evidence type="ECO:0000256" key="1">
    <source>
        <dbReference type="SAM" id="SignalP"/>
    </source>
</evidence>
<gene>
    <name evidence="2" type="ORF">J2D77_02845</name>
</gene>